<reference evidence="2 3" key="1">
    <citation type="submission" date="2020-03" db="EMBL/GenBank/DDBJ databases">
        <title>Sequencing the genomes of 1000 actinobacteria strains.</title>
        <authorList>
            <person name="Klenk H.-P."/>
        </authorList>
    </citation>
    <scope>NUCLEOTIDE SEQUENCE [LARGE SCALE GENOMIC DNA]</scope>
    <source>
        <strain evidence="2 3">DSM 45668</strain>
    </source>
</reference>
<evidence type="ECO:0000256" key="1">
    <source>
        <dbReference type="SAM" id="MobiDB-lite"/>
    </source>
</evidence>
<dbReference type="InterPro" id="IPR007995">
    <property type="entry name" value="DUF742"/>
</dbReference>
<feature type="compositionally biased region" description="Low complexity" evidence="1">
    <location>
        <begin position="52"/>
        <end position="61"/>
    </location>
</feature>
<dbReference type="PANTHER" id="PTHR36221:SF1">
    <property type="entry name" value="DUF742 DOMAIN-CONTAINING PROTEIN"/>
    <property type="match status" value="1"/>
</dbReference>
<dbReference type="Pfam" id="PF05331">
    <property type="entry name" value="DUF742"/>
    <property type="match status" value="1"/>
</dbReference>
<feature type="region of interest" description="Disordered" evidence="1">
    <location>
        <begin position="1"/>
        <end position="100"/>
    </location>
</feature>
<sequence length="249" mass="26548">MTTGSENGSPSGGEPQPTFADVMNSFSLDSGRGRRKRKKQRDPQPEPDRAVAPGAPRAEQAPPAPAPQPSPSPHPAPAPDKPAPPASPFGSAPGTGFFEPVRPVQHAEPARPVQPSRDVPVWPEEPEIHPAEETAVVRPYALTGGRTKARVALELETLVSVQDAVLARLDAGTLTVQFEHRSIMEECRTPRSVAEIAALLRVPIGVARVLISDAADAGLVTVHRTVSTNDDAEAHLMLMERVLSGLRRL</sequence>
<dbReference type="EMBL" id="JAANOU010000001">
    <property type="protein sequence ID" value="NIH79521.1"/>
    <property type="molecule type" value="Genomic_DNA"/>
</dbReference>
<comment type="caution">
    <text evidence="2">The sequence shown here is derived from an EMBL/GenBank/DDBJ whole genome shotgun (WGS) entry which is preliminary data.</text>
</comment>
<dbReference type="PANTHER" id="PTHR36221">
    <property type="entry name" value="DUF742 DOMAIN-CONTAINING PROTEIN"/>
    <property type="match status" value="1"/>
</dbReference>
<evidence type="ECO:0008006" key="4">
    <source>
        <dbReference type="Google" id="ProtNLM"/>
    </source>
</evidence>
<proteinExistence type="predicted"/>
<evidence type="ECO:0000313" key="2">
    <source>
        <dbReference type="EMBL" id="NIH79521.1"/>
    </source>
</evidence>
<dbReference type="RefSeq" id="WP_208400088.1">
    <property type="nucleotide sequence ID" value="NZ_JAANOU010000001.1"/>
</dbReference>
<feature type="compositionally biased region" description="Pro residues" evidence="1">
    <location>
        <begin position="62"/>
        <end position="87"/>
    </location>
</feature>
<evidence type="ECO:0000313" key="3">
    <source>
        <dbReference type="Proteomes" id="UP000754495"/>
    </source>
</evidence>
<gene>
    <name evidence="2" type="ORF">FHX46_002051</name>
</gene>
<protein>
    <recommendedName>
        <fullName evidence="4">DUF742 domain-containing protein</fullName>
    </recommendedName>
</protein>
<dbReference type="Proteomes" id="UP000754495">
    <property type="component" value="Unassembled WGS sequence"/>
</dbReference>
<name>A0ABX0SW15_9PSEU</name>
<organism evidence="2 3">
    <name type="scientific">Amycolatopsis viridis</name>
    <dbReference type="NCBI Taxonomy" id="185678"/>
    <lineage>
        <taxon>Bacteria</taxon>
        <taxon>Bacillati</taxon>
        <taxon>Actinomycetota</taxon>
        <taxon>Actinomycetes</taxon>
        <taxon>Pseudonocardiales</taxon>
        <taxon>Pseudonocardiaceae</taxon>
        <taxon>Amycolatopsis</taxon>
    </lineage>
</organism>
<feature type="compositionally biased region" description="Low complexity" evidence="1">
    <location>
        <begin position="1"/>
        <end position="15"/>
    </location>
</feature>
<keyword evidence="3" id="KW-1185">Reference proteome</keyword>
<accession>A0ABX0SW15</accession>